<keyword evidence="2" id="KW-0479">Metal-binding</keyword>
<keyword evidence="3" id="KW-0663">Pyridoxal phosphate</keyword>
<evidence type="ECO:0000313" key="10">
    <source>
        <dbReference type="Proteomes" id="UP000265816"/>
    </source>
</evidence>
<proteinExistence type="inferred from homology"/>
<dbReference type="Gene3D" id="3.40.640.10">
    <property type="entry name" value="Type I PLP-dependent aspartate aminotransferase-like (Major domain)"/>
    <property type="match status" value="1"/>
</dbReference>
<keyword evidence="5" id="KW-0411">Iron-sulfur</keyword>
<dbReference type="Pfam" id="PF00266">
    <property type="entry name" value="Aminotran_5"/>
    <property type="match status" value="1"/>
</dbReference>
<gene>
    <name evidence="9" type="ORF">D1970_17460</name>
</gene>
<evidence type="ECO:0000256" key="2">
    <source>
        <dbReference type="ARBA" id="ARBA00022723"/>
    </source>
</evidence>
<protein>
    <submittedName>
        <fullName evidence="9">Aminotransferase class V-fold PLP-dependent enzyme</fullName>
    </submittedName>
</protein>
<dbReference type="PANTHER" id="PTHR11601">
    <property type="entry name" value="CYSTEINE DESULFURYLASE FAMILY MEMBER"/>
    <property type="match status" value="1"/>
</dbReference>
<accession>A0A398B1T9</accession>
<dbReference type="Proteomes" id="UP000265816">
    <property type="component" value="Unassembled WGS sequence"/>
</dbReference>
<comment type="similarity">
    <text evidence="6">Belongs to the class-V pyridoxal-phosphate-dependent aminotransferase family.</text>
</comment>
<reference evidence="9 10" key="1">
    <citation type="submission" date="2018-08" db="EMBL/GenBank/DDBJ databases">
        <title>Bacillus jemisoniae sp. nov., Bacillus chryseoplanitiae sp. nov., Bacillus resnikiae sp. nov., and Bacillus frankliniae sp. nov., isolated from Viking spacecraft and associated surfaces.</title>
        <authorList>
            <person name="Seuylemezian A."/>
            <person name="Vaishampayan P."/>
        </authorList>
    </citation>
    <scope>NUCLEOTIDE SEQUENCE [LARGE SCALE GENOMIC DNA]</scope>
    <source>
        <strain evidence="9 10">JJ-247</strain>
    </source>
</reference>
<evidence type="ECO:0000256" key="7">
    <source>
        <dbReference type="RuleBase" id="RU004504"/>
    </source>
</evidence>
<dbReference type="InterPro" id="IPR015421">
    <property type="entry name" value="PyrdxlP-dep_Trfase_major"/>
</dbReference>
<comment type="caution">
    <text evidence="9">The sequence shown here is derived from an EMBL/GenBank/DDBJ whole genome shotgun (WGS) entry which is preliminary data.</text>
</comment>
<keyword evidence="9" id="KW-0032">Aminotransferase</keyword>
<dbReference type="GO" id="GO:0051536">
    <property type="term" value="F:iron-sulfur cluster binding"/>
    <property type="evidence" value="ECO:0007669"/>
    <property type="project" value="UniProtKB-KW"/>
</dbReference>
<dbReference type="AlphaFoldDB" id="A0A398B1T9"/>
<dbReference type="GO" id="GO:0008483">
    <property type="term" value="F:transaminase activity"/>
    <property type="evidence" value="ECO:0007669"/>
    <property type="project" value="UniProtKB-KW"/>
</dbReference>
<keyword evidence="4" id="KW-0408">Iron</keyword>
<evidence type="ECO:0000259" key="8">
    <source>
        <dbReference type="Pfam" id="PF00266"/>
    </source>
</evidence>
<dbReference type="OrthoDB" id="9808002at2"/>
<dbReference type="InterPro" id="IPR020578">
    <property type="entry name" value="Aminotrans_V_PyrdxlP_BS"/>
</dbReference>
<dbReference type="GO" id="GO:0046872">
    <property type="term" value="F:metal ion binding"/>
    <property type="evidence" value="ECO:0007669"/>
    <property type="project" value="UniProtKB-KW"/>
</dbReference>
<keyword evidence="9" id="KW-0808">Transferase</keyword>
<evidence type="ECO:0000256" key="1">
    <source>
        <dbReference type="ARBA" id="ARBA00001933"/>
    </source>
</evidence>
<evidence type="ECO:0000313" key="9">
    <source>
        <dbReference type="EMBL" id="RID83294.1"/>
    </source>
</evidence>
<evidence type="ECO:0000256" key="6">
    <source>
        <dbReference type="RuleBase" id="RU004075"/>
    </source>
</evidence>
<dbReference type="InterPro" id="IPR000192">
    <property type="entry name" value="Aminotrans_V_dom"/>
</dbReference>
<comment type="cofactor">
    <cofactor evidence="1 7">
        <name>pyridoxal 5'-phosphate</name>
        <dbReference type="ChEBI" id="CHEBI:597326"/>
    </cofactor>
</comment>
<name>A0A398B1T9_9BACI</name>
<evidence type="ECO:0000256" key="3">
    <source>
        <dbReference type="ARBA" id="ARBA00022898"/>
    </source>
</evidence>
<dbReference type="InterPro" id="IPR015424">
    <property type="entry name" value="PyrdxlP-dep_Trfase"/>
</dbReference>
<feature type="domain" description="Aminotransferase class V" evidence="8">
    <location>
        <begin position="4"/>
        <end position="126"/>
    </location>
</feature>
<dbReference type="PANTHER" id="PTHR11601:SF36">
    <property type="entry name" value="CYSTEINE DESULFURASE NIFS-RELATED"/>
    <property type="match status" value="1"/>
</dbReference>
<evidence type="ECO:0000256" key="5">
    <source>
        <dbReference type="ARBA" id="ARBA00023014"/>
    </source>
</evidence>
<dbReference type="EMBL" id="QWVT01000029">
    <property type="protein sequence ID" value="RID83294.1"/>
    <property type="molecule type" value="Genomic_DNA"/>
</dbReference>
<dbReference type="PROSITE" id="PS00595">
    <property type="entry name" value="AA_TRANSFER_CLASS_5"/>
    <property type="match status" value="1"/>
</dbReference>
<organism evidence="9 10">
    <name type="scientific">Mesobacillus zeae</name>
    <dbReference type="NCBI Taxonomy" id="1917180"/>
    <lineage>
        <taxon>Bacteria</taxon>
        <taxon>Bacillati</taxon>
        <taxon>Bacillota</taxon>
        <taxon>Bacilli</taxon>
        <taxon>Bacillales</taxon>
        <taxon>Bacillaceae</taxon>
        <taxon>Mesobacillus</taxon>
    </lineage>
</organism>
<evidence type="ECO:0000256" key="4">
    <source>
        <dbReference type="ARBA" id="ARBA00023004"/>
    </source>
</evidence>
<keyword evidence="10" id="KW-1185">Reference proteome</keyword>
<dbReference type="SUPFAM" id="SSF53383">
    <property type="entry name" value="PLP-dependent transferases"/>
    <property type="match status" value="1"/>
</dbReference>
<sequence length="174" mass="19186">MDPGLIQQNITKETVLVSIQHGNPEIGTLQPINDISRICRERNILLHSDCVQTFGKIDIKQTAAAVDALSVSGHKFHAPKGTGAAFIRPQITWQPFLEETSHEKGFRPGTVNAPGVLAMTAAAEKATASLDQTNARLCSYCVPNLYSPLLEYPKKSSFMVHLEHHSWLDLLEWG</sequence>